<dbReference type="EC" id="2.7.1.172" evidence="1"/>
<proteinExistence type="inferred from homology"/>
<name>A0ABR4AAE7_9LECA</name>
<accession>A0ABR4AAE7</accession>
<evidence type="ECO:0000313" key="5">
    <source>
        <dbReference type="Proteomes" id="UP001590950"/>
    </source>
</evidence>
<organism evidence="4 5">
    <name type="scientific">Stereocaulon virgatum</name>
    <dbReference type="NCBI Taxonomy" id="373712"/>
    <lineage>
        <taxon>Eukaryota</taxon>
        <taxon>Fungi</taxon>
        <taxon>Dikarya</taxon>
        <taxon>Ascomycota</taxon>
        <taxon>Pezizomycotina</taxon>
        <taxon>Lecanoromycetes</taxon>
        <taxon>OSLEUM clade</taxon>
        <taxon>Lecanoromycetidae</taxon>
        <taxon>Lecanorales</taxon>
        <taxon>Lecanorineae</taxon>
        <taxon>Stereocaulaceae</taxon>
        <taxon>Stereocaulon</taxon>
    </lineage>
</organism>
<dbReference type="PIRSF" id="PIRSF006221">
    <property type="entry name" value="Ketosamine-3-kinase"/>
    <property type="match status" value="1"/>
</dbReference>
<reference evidence="4 5" key="1">
    <citation type="submission" date="2024-09" db="EMBL/GenBank/DDBJ databases">
        <title>Rethinking Asexuality: The Enigmatic Case of Functional Sexual Genes in Lepraria (Stereocaulaceae).</title>
        <authorList>
            <person name="Doellman M."/>
            <person name="Sun Y."/>
            <person name="Barcenas-Pena A."/>
            <person name="Lumbsch H.T."/>
            <person name="Grewe F."/>
        </authorList>
    </citation>
    <scope>NUCLEOTIDE SEQUENCE [LARGE SCALE GENOMIC DNA]</scope>
    <source>
        <strain evidence="4 5">Mercado 3170</strain>
    </source>
</reference>
<dbReference type="PANTHER" id="PTHR12149:SF8">
    <property type="entry name" value="PROTEIN-RIBULOSAMINE 3-KINASE"/>
    <property type="match status" value="1"/>
</dbReference>
<dbReference type="SUPFAM" id="SSF56112">
    <property type="entry name" value="Protein kinase-like (PK-like)"/>
    <property type="match status" value="1"/>
</dbReference>
<dbReference type="Proteomes" id="UP001590950">
    <property type="component" value="Unassembled WGS sequence"/>
</dbReference>
<comment type="caution">
    <text evidence="4">The sequence shown here is derived from an EMBL/GenBank/DDBJ whole genome shotgun (WGS) entry which is preliminary data.</text>
</comment>
<evidence type="ECO:0000256" key="1">
    <source>
        <dbReference type="ARBA" id="ARBA00011961"/>
    </source>
</evidence>
<dbReference type="Gene3D" id="3.90.1200.10">
    <property type="match status" value="1"/>
</dbReference>
<evidence type="ECO:0000256" key="2">
    <source>
        <dbReference type="ARBA" id="ARBA00048655"/>
    </source>
</evidence>
<dbReference type="InterPro" id="IPR011009">
    <property type="entry name" value="Kinase-like_dom_sf"/>
</dbReference>
<dbReference type="InterPro" id="IPR016477">
    <property type="entry name" value="Fructo-/Ketosamine-3-kinase"/>
</dbReference>
<dbReference type="PANTHER" id="PTHR12149">
    <property type="entry name" value="FRUCTOSAMINE 3 KINASE-RELATED PROTEIN"/>
    <property type="match status" value="1"/>
</dbReference>
<dbReference type="Pfam" id="PF03881">
    <property type="entry name" value="Fructosamin_kin"/>
    <property type="match status" value="1"/>
</dbReference>
<comment type="similarity">
    <text evidence="3">Belongs to the fructosamine kinase family.</text>
</comment>
<sequence length="264" mass="30264">MVKAEFESMKALHAVIPTNIAQPLAWGTYADDPNKHFYLADFCDMEDELPGLSEFASVIAQLHQTSVSPTGKFGFHTTTYGGNQPMDNTWCDTWEEFFTQAMRKMVQNEISVQGENKELSELTEKLCKKVIPRLLRPLETGGRTIKPSLVHGDLWHGNVGIEAETDEPILFDGCALYAHNEFEMGFWRASRYRTNRQHVRAYHKYVKISAPAEDHDDRNALYALRIDLLVSALYPSNKRMRQLAMEEMRRLVKKYPEGIEGYKG</sequence>
<gene>
    <name evidence="4" type="ORF">N7G274_005488</name>
</gene>
<dbReference type="EMBL" id="JBEFKJ010000016">
    <property type="protein sequence ID" value="KAL2041704.1"/>
    <property type="molecule type" value="Genomic_DNA"/>
</dbReference>
<evidence type="ECO:0000313" key="4">
    <source>
        <dbReference type="EMBL" id="KAL2041704.1"/>
    </source>
</evidence>
<keyword evidence="5" id="KW-1185">Reference proteome</keyword>
<protein>
    <recommendedName>
        <fullName evidence="1">protein-ribulosamine 3-kinase</fullName>
        <ecNumber evidence="1">2.7.1.172</ecNumber>
    </recommendedName>
</protein>
<evidence type="ECO:0000256" key="3">
    <source>
        <dbReference type="PIRNR" id="PIRNR006221"/>
    </source>
</evidence>
<comment type="catalytic activity">
    <reaction evidence="2">
        <text>N(6)-D-ribulosyl-L-lysyl-[protein] + ATP = N(6)-(3-O-phospho-D-ribulosyl)-L-lysyl-[protein] + ADP + H(+)</text>
        <dbReference type="Rhea" id="RHEA:48432"/>
        <dbReference type="Rhea" id="RHEA-COMP:12103"/>
        <dbReference type="Rhea" id="RHEA-COMP:12104"/>
        <dbReference type="ChEBI" id="CHEBI:15378"/>
        <dbReference type="ChEBI" id="CHEBI:30616"/>
        <dbReference type="ChEBI" id="CHEBI:90418"/>
        <dbReference type="ChEBI" id="CHEBI:90420"/>
        <dbReference type="ChEBI" id="CHEBI:456216"/>
        <dbReference type="EC" id="2.7.1.172"/>
    </reaction>
    <physiologicalReaction direction="left-to-right" evidence="2">
        <dbReference type="Rhea" id="RHEA:48433"/>
    </physiologicalReaction>
</comment>
<keyword evidence="3" id="KW-0808">Transferase</keyword>
<keyword evidence="3" id="KW-0418">Kinase</keyword>